<proteinExistence type="predicted"/>
<dbReference type="OrthoDB" id="2612076at2"/>
<evidence type="ECO:0000313" key="2">
    <source>
        <dbReference type="Proteomes" id="UP000076796"/>
    </source>
</evidence>
<sequence length="385" mass="42239">MARTDWGPDDEVKPTDMNGIGQEIIDLQNAIEAGGEALKEVSDRAVPAMNRLENNYKGPEAPISDYPEGVTVFYVGAGTGGQGAAWRTATGSTEGFGFVKTIRVGTGGYQIYTEMYTGTDSTNTTNNKQYKRVKRDSNAFWQPFERILDLSDYNALSAPDYIKQPAYIEVRGTSSGYITITPPDPMLKFIDGEGIVLRILEEGSQPPGIILPVSPTVTQNFPLLNTDGSEMLMDQLKKGGTYVFRYTVGYGFRLEGNPYGGLSAKNTVQIQPSIDMTEVLALPFTHTLVRPYGKMFRIGIHYEIISNGQRQSGFQIQIRYPTYTGSGTLNVVDGNVVYPPNHYSLPTFTVVATTSGPVPENDSIRIVAFSNSQITARVYAIIEEV</sequence>
<dbReference type="GeneID" id="97552986"/>
<name>A0A163HW32_9BACL</name>
<keyword evidence="2" id="KW-1185">Reference proteome</keyword>
<dbReference type="AlphaFoldDB" id="A0A163HW32"/>
<dbReference type="EMBL" id="LWMH01000001">
    <property type="protein sequence ID" value="KZS45690.1"/>
    <property type="molecule type" value="Genomic_DNA"/>
</dbReference>
<organism evidence="1 2">
    <name type="scientific">Paenibacillus glucanolyticus</name>
    <dbReference type="NCBI Taxonomy" id="59843"/>
    <lineage>
        <taxon>Bacteria</taxon>
        <taxon>Bacillati</taxon>
        <taxon>Bacillota</taxon>
        <taxon>Bacilli</taxon>
        <taxon>Bacillales</taxon>
        <taxon>Paenibacillaceae</taxon>
        <taxon>Paenibacillus</taxon>
    </lineage>
</organism>
<dbReference type="RefSeq" id="WP_063477889.1">
    <property type="nucleotide sequence ID" value="NZ_CP147845.1"/>
</dbReference>
<comment type="caution">
    <text evidence="1">The sequence shown here is derived from an EMBL/GenBank/DDBJ whole genome shotgun (WGS) entry which is preliminary data.</text>
</comment>
<accession>A0A163HW32</accession>
<evidence type="ECO:0000313" key="1">
    <source>
        <dbReference type="EMBL" id="KZS45690.1"/>
    </source>
</evidence>
<reference evidence="1" key="1">
    <citation type="journal article" date="2016" name="Genome Announc.">
        <title>Draft genomes of two strains of Paenibacillus glucanolyticus with capability to degrade lignocellulose.</title>
        <authorList>
            <person name="Mathews S.L."/>
            <person name="Pawlak J."/>
            <person name="Grunden A.M."/>
        </authorList>
    </citation>
    <scope>NUCLEOTIDE SEQUENCE [LARGE SCALE GENOMIC DNA]</scope>
    <source>
        <strain evidence="1">SLM1</strain>
    </source>
</reference>
<dbReference type="Proteomes" id="UP000076796">
    <property type="component" value="Unassembled WGS sequence"/>
</dbReference>
<protein>
    <submittedName>
        <fullName evidence="1">Uncharacterized protein</fullName>
    </submittedName>
</protein>
<gene>
    <name evidence="1" type="ORF">AWU65_07075</name>
</gene>